<evidence type="ECO:0000256" key="5">
    <source>
        <dbReference type="PIRSR" id="PIRSR000446-1"/>
    </source>
</evidence>
<dbReference type="InterPro" id="IPR004410">
    <property type="entry name" value="Malonyl_CoA-ACP_transAc_FabD"/>
</dbReference>
<gene>
    <name evidence="7" type="ORF">SY1_06760</name>
</gene>
<evidence type="ECO:0000256" key="1">
    <source>
        <dbReference type="ARBA" id="ARBA00022679"/>
    </source>
</evidence>
<evidence type="ECO:0000256" key="4">
    <source>
        <dbReference type="PIRNR" id="PIRNR000446"/>
    </source>
</evidence>
<feature type="domain" description="Malonyl-CoA:ACP transacylase (MAT)" evidence="6">
    <location>
        <begin position="6"/>
        <end position="314"/>
    </location>
</feature>
<dbReference type="Gene3D" id="3.30.70.250">
    <property type="entry name" value="Malonyl-CoA ACP transacylase, ACP-binding"/>
    <property type="match status" value="1"/>
</dbReference>
<dbReference type="Pfam" id="PF00698">
    <property type="entry name" value="Acyl_transf_1"/>
    <property type="match status" value="1"/>
</dbReference>
<comment type="catalytic activity">
    <reaction evidence="3 4">
        <text>holo-[ACP] + malonyl-CoA = malonyl-[ACP] + CoA</text>
        <dbReference type="Rhea" id="RHEA:41792"/>
        <dbReference type="Rhea" id="RHEA-COMP:9623"/>
        <dbReference type="Rhea" id="RHEA-COMP:9685"/>
        <dbReference type="ChEBI" id="CHEBI:57287"/>
        <dbReference type="ChEBI" id="CHEBI:57384"/>
        <dbReference type="ChEBI" id="CHEBI:64479"/>
        <dbReference type="ChEBI" id="CHEBI:78449"/>
        <dbReference type="EC" id="2.3.1.39"/>
    </reaction>
</comment>
<dbReference type="EC" id="2.3.1.39" evidence="4"/>
<dbReference type="GO" id="GO:0006633">
    <property type="term" value="P:fatty acid biosynthetic process"/>
    <property type="evidence" value="ECO:0007669"/>
    <property type="project" value="TreeGrafter"/>
</dbReference>
<evidence type="ECO:0000259" key="6">
    <source>
        <dbReference type="SMART" id="SM00827"/>
    </source>
</evidence>
<dbReference type="EMBL" id="FP929056">
    <property type="protein sequence ID" value="CBL28037.1"/>
    <property type="molecule type" value="Genomic_DNA"/>
</dbReference>
<reference evidence="7 8" key="2">
    <citation type="submission" date="2010-03" db="EMBL/GenBank/DDBJ databases">
        <authorList>
            <person name="Pajon A."/>
        </authorList>
    </citation>
    <scope>NUCLEOTIDE SEQUENCE [LARGE SCALE GENOMIC DNA]</scope>
    <source>
        <strain evidence="7 8">SGP1</strain>
    </source>
</reference>
<name>A0AB94IWB0_9BACT</name>
<keyword evidence="1 4" id="KW-0808">Transferase</keyword>
<dbReference type="PANTHER" id="PTHR42681:SF1">
    <property type="entry name" value="MALONYL-COA-ACYL CARRIER PROTEIN TRANSACYLASE, MITOCHONDRIAL"/>
    <property type="match status" value="1"/>
</dbReference>
<dbReference type="PIRSF" id="PIRSF000446">
    <property type="entry name" value="Mct"/>
    <property type="match status" value="1"/>
</dbReference>
<feature type="active site" evidence="5">
    <location>
        <position position="93"/>
    </location>
</feature>
<dbReference type="SUPFAM" id="SSF55048">
    <property type="entry name" value="Probable ACP-binding domain of malonyl-CoA ACP transacylase"/>
    <property type="match status" value="1"/>
</dbReference>
<keyword evidence="8" id="KW-1185">Reference proteome</keyword>
<evidence type="ECO:0000313" key="8">
    <source>
        <dbReference type="Proteomes" id="UP000008957"/>
    </source>
</evidence>
<dbReference type="FunFam" id="3.30.70.250:FF:000001">
    <property type="entry name" value="Malonyl CoA-acyl carrier protein transacylase"/>
    <property type="match status" value="1"/>
</dbReference>
<evidence type="ECO:0000313" key="7">
    <source>
        <dbReference type="EMBL" id="CBL28037.1"/>
    </source>
</evidence>
<dbReference type="AlphaFoldDB" id="A0AB94IWB0"/>
<comment type="similarity">
    <text evidence="4">Belongs to the fabD family.</text>
</comment>
<dbReference type="Gene3D" id="3.40.366.10">
    <property type="entry name" value="Malonyl-Coenzyme A Acyl Carrier Protein, domain 2"/>
    <property type="match status" value="1"/>
</dbReference>
<feature type="active site" evidence="5">
    <location>
        <position position="202"/>
    </location>
</feature>
<dbReference type="InterPro" id="IPR014043">
    <property type="entry name" value="Acyl_transferase_dom"/>
</dbReference>
<dbReference type="InterPro" id="IPR016036">
    <property type="entry name" value="Malonyl_transacylase_ACP-bd"/>
</dbReference>
<accession>A0AB94IWB0</accession>
<evidence type="ECO:0000256" key="2">
    <source>
        <dbReference type="ARBA" id="ARBA00023315"/>
    </source>
</evidence>
<dbReference type="KEGG" id="sbr:SY1_06760"/>
<evidence type="ECO:0000256" key="3">
    <source>
        <dbReference type="ARBA" id="ARBA00048462"/>
    </source>
</evidence>
<dbReference type="InterPro" id="IPR050858">
    <property type="entry name" value="Mal-CoA-ACP_Trans/PKS_FabD"/>
</dbReference>
<dbReference type="RefSeq" id="WP_015556184.1">
    <property type="nucleotide sequence ID" value="NC_021038.1"/>
</dbReference>
<proteinExistence type="inferred from homology"/>
<sequence>MKYALCFPGQGAQQVGMGQELYRAFPSAKAVFDEADDALSAHLTKLIFEGPEGELTLTANAQPAIMTVSVAALSVLEKEMGVALKPACGAGHSLGEYTALVAAGVLSFSDAVRLVNKRGRWMQEAAPEGVGAMAAILGLGSDEVKALCAEAAPGGECQAANFNSPGQVVISGVKEFVEKAAAAAKAKGARKTVMLNVSAPFHSRLMLPAAEKLKEEFERCSWAEPKWPIVANVSASAVVSAEEIRDALYEQTFSPVLWESSVLYMVDYGVDTFLELGPGEVLCGLIKRCRKGLKQMAAGEPEALEAMATALREGA</sequence>
<dbReference type="NCBIfam" id="TIGR00128">
    <property type="entry name" value="fabD"/>
    <property type="match status" value="1"/>
</dbReference>
<dbReference type="SMART" id="SM00827">
    <property type="entry name" value="PKS_AT"/>
    <property type="match status" value="1"/>
</dbReference>
<dbReference type="GO" id="GO:0005829">
    <property type="term" value="C:cytosol"/>
    <property type="evidence" value="ECO:0007669"/>
    <property type="project" value="TreeGrafter"/>
</dbReference>
<dbReference type="SUPFAM" id="SSF52151">
    <property type="entry name" value="FabD/lysophospholipase-like"/>
    <property type="match status" value="1"/>
</dbReference>
<protein>
    <recommendedName>
        <fullName evidence="4">Malonyl CoA-acyl carrier protein transacylase</fullName>
        <ecNumber evidence="4">2.3.1.39</ecNumber>
    </recommendedName>
</protein>
<dbReference type="PANTHER" id="PTHR42681">
    <property type="entry name" value="MALONYL-COA-ACYL CARRIER PROTEIN TRANSACYLASE, MITOCHONDRIAL"/>
    <property type="match status" value="1"/>
</dbReference>
<reference evidence="8" key="1">
    <citation type="submission" date="2010-03" db="EMBL/GenBank/DDBJ databases">
        <title>The genome sequence of Synergistetes sp. SGP1.</title>
        <authorList>
            <consortium name="metaHIT consortium -- http://www.metahit.eu/"/>
            <person name="Pajon A."/>
            <person name="Turner K."/>
            <person name="Parkhill J."/>
            <person name="Wade W."/>
            <person name="Vartoukian S."/>
        </authorList>
    </citation>
    <scope>NUCLEOTIDE SEQUENCE [LARGE SCALE GENOMIC DNA]</scope>
    <source>
        <strain evidence="8">SGP1</strain>
    </source>
</reference>
<dbReference type="Proteomes" id="UP000008957">
    <property type="component" value="Chromosome"/>
</dbReference>
<organism evidence="7 8">
    <name type="scientific">Fretibacterium fastidiosum</name>
    <dbReference type="NCBI Taxonomy" id="651822"/>
    <lineage>
        <taxon>Bacteria</taxon>
        <taxon>Thermotogati</taxon>
        <taxon>Synergistota</taxon>
        <taxon>Synergistia</taxon>
        <taxon>Synergistales</taxon>
        <taxon>Aminobacteriaceae</taxon>
        <taxon>Fretibacterium</taxon>
    </lineage>
</organism>
<dbReference type="InterPro" id="IPR016035">
    <property type="entry name" value="Acyl_Trfase/lysoPLipase"/>
</dbReference>
<keyword evidence="2 4" id="KW-0012">Acyltransferase</keyword>
<dbReference type="InterPro" id="IPR001227">
    <property type="entry name" value="Ac_transferase_dom_sf"/>
</dbReference>
<dbReference type="GO" id="GO:0004314">
    <property type="term" value="F:[acyl-carrier-protein] S-malonyltransferase activity"/>
    <property type="evidence" value="ECO:0007669"/>
    <property type="project" value="UniProtKB-EC"/>
</dbReference>
<dbReference type="InterPro" id="IPR024925">
    <property type="entry name" value="Malonyl_CoA-ACP_transAc"/>
</dbReference>